<comment type="caution">
    <text evidence="2">The sequence shown here is derived from an EMBL/GenBank/DDBJ whole genome shotgun (WGS) entry which is preliminary data.</text>
</comment>
<dbReference type="InterPro" id="IPR001387">
    <property type="entry name" value="Cro/C1-type_HTH"/>
</dbReference>
<dbReference type="CDD" id="cd00093">
    <property type="entry name" value="HTH_XRE"/>
    <property type="match status" value="1"/>
</dbReference>
<dbReference type="SMART" id="SM00530">
    <property type="entry name" value="HTH_XRE"/>
    <property type="match status" value="1"/>
</dbReference>
<dbReference type="Gene3D" id="3.30.450.180">
    <property type="match status" value="1"/>
</dbReference>
<dbReference type="GO" id="GO:0003677">
    <property type="term" value="F:DNA binding"/>
    <property type="evidence" value="ECO:0007669"/>
    <property type="project" value="InterPro"/>
</dbReference>
<protein>
    <submittedName>
        <fullName evidence="2">Helix-turn-helix domain-containing protein</fullName>
    </submittedName>
</protein>
<sequence length="280" mass="31015">MMGTAAERRRELADFLRSRRERRRPQDVGLPVGARRKTPGLRREEVATLAGVSVTWYTWLEQARQIRASREVLGSLVGVLGLDTKETEHLFQLAGEAAPASPPDLAGAVAPSYRLLLEQLEPNPAYLVNRRFDLLAWNRGAAALYLDLERFPPERRNVLWLTFTSPAARAISEDWAADAAHAVGVFRAQLGPGVLDASITALVTELEGESAEFRELWRSREVATYVPAGRAVRHPRLGRIECEYVKMHAADDDKTLVAFLAPPGSELSRRLAEAIAPHAP</sequence>
<proteinExistence type="predicted"/>
<reference evidence="2" key="1">
    <citation type="submission" date="2021-04" db="EMBL/GenBank/DDBJ databases">
        <title>Genome based classification of Actinospica acidithermotolerans sp. nov., an actinobacterium isolated from an Indonesian hot spring.</title>
        <authorList>
            <person name="Kusuma A.B."/>
            <person name="Putra K.E."/>
            <person name="Nafisah S."/>
            <person name="Loh J."/>
            <person name="Nouioui I."/>
            <person name="Goodfellow M."/>
        </authorList>
    </citation>
    <scope>NUCLEOTIDE SEQUENCE</scope>
    <source>
        <strain evidence="2">CSCA 57</strain>
    </source>
</reference>
<name>A0A941EV78_9ACTN</name>
<dbReference type="Proteomes" id="UP000675781">
    <property type="component" value="Unassembled WGS sequence"/>
</dbReference>
<keyword evidence="3" id="KW-1185">Reference proteome</keyword>
<evidence type="ECO:0000313" key="3">
    <source>
        <dbReference type="Proteomes" id="UP000675781"/>
    </source>
</evidence>
<dbReference type="AlphaFoldDB" id="A0A941EV78"/>
<dbReference type="Pfam" id="PF17765">
    <property type="entry name" value="MLTR_LBD"/>
    <property type="match status" value="1"/>
</dbReference>
<evidence type="ECO:0000259" key="1">
    <source>
        <dbReference type="SMART" id="SM00530"/>
    </source>
</evidence>
<dbReference type="InterPro" id="IPR010982">
    <property type="entry name" value="Lambda_DNA-bd_dom_sf"/>
</dbReference>
<evidence type="ECO:0000313" key="2">
    <source>
        <dbReference type="EMBL" id="MBR7837048.1"/>
    </source>
</evidence>
<dbReference type="PANTHER" id="PTHR35010:SF2">
    <property type="entry name" value="BLL4672 PROTEIN"/>
    <property type="match status" value="1"/>
</dbReference>
<dbReference type="SUPFAM" id="SSF47413">
    <property type="entry name" value="lambda repressor-like DNA-binding domains"/>
    <property type="match status" value="1"/>
</dbReference>
<dbReference type="InterPro" id="IPR041413">
    <property type="entry name" value="MLTR_LBD"/>
</dbReference>
<dbReference type="RefSeq" id="WP_212531518.1">
    <property type="nucleotide sequence ID" value="NZ_JAGSOG010000177.1"/>
</dbReference>
<dbReference type="Pfam" id="PF13560">
    <property type="entry name" value="HTH_31"/>
    <property type="match status" value="1"/>
</dbReference>
<organism evidence="2 3">
    <name type="scientific">Actinospica durhamensis</name>
    <dbReference type="NCBI Taxonomy" id="1508375"/>
    <lineage>
        <taxon>Bacteria</taxon>
        <taxon>Bacillati</taxon>
        <taxon>Actinomycetota</taxon>
        <taxon>Actinomycetes</taxon>
        <taxon>Catenulisporales</taxon>
        <taxon>Actinospicaceae</taxon>
        <taxon>Actinospica</taxon>
    </lineage>
</organism>
<gene>
    <name evidence="2" type="ORF">KDL01_27475</name>
</gene>
<dbReference type="EMBL" id="JAGSOG010000177">
    <property type="protein sequence ID" value="MBR7837048.1"/>
    <property type="molecule type" value="Genomic_DNA"/>
</dbReference>
<dbReference type="PANTHER" id="PTHR35010">
    <property type="entry name" value="BLL4672 PROTEIN-RELATED"/>
    <property type="match status" value="1"/>
</dbReference>
<accession>A0A941EV78</accession>
<feature type="domain" description="HTH cro/C1-type" evidence="1">
    <location>
        <begin position="15"/>
        <end position="87"/>
    </location>
</feature>
<dbReference type="Gene3D" id="1.10.260.40">
    <property type="entry name" value="lambda repressor-like DNA-binding domains"/>
    <property type="match status" value="1"/>
</dbReference>